<dbReference type="EMBL" id="SRLO01001041">
    <property type="protein sequence ID" value="TNN42370.1"/>
    <property type="molecule type" value="Genomic_DNA"/>
</dbReference>
<dbReference type="Proteomes" id="UP000314294">
    <property type="component" value="Unassembled WGS sequence"/>
</dbReference>
<gene>
    <name evidence="2" type="ORF">EYF80_047465</name>
</gene>
<reference evidence="2 3" key="1">
    <citation type="submission" date="2019-03" db="EMBL/GenBank/DDBJ databases">
        <title>First draft genome of Liparis tanakae, snailfish: a comprehensive survey of snailfish specific genes.</title>
        <authorList>
            <person name="Kim W."/>
            <person name="Song I."/>
            <person name="Jeong J.-H."/>
            <person name="Kim D."/>
            <person name="Kim S."/>
            <person name="Ryu S."/>
            <person name="Song J.Y."/>
            <person name="Lee S.K."/>
        </authorList>
    </citation>
    <scope>NUCLEOTIDE SEQUENCE [LARGE SCALE GENOMIC DNA]</scope>
    <source>
        <tissue evidence="2">Muscle</tissue>
    </source>
</reference>
<evidence type="ECO:0000313" key="3">
    <source>
        <dbReference type="Proteomes" id="UP000314294"/>
    </source>
</evidence>
<evidence type="ECO:0000313" key="2">
    <source>
        <dbReference type="EMBL" id="TNN42370.1"/>
    </source>
</evidence>
<feature type="compositionally biased region" description="Basic and acidic residues" evidence="1">
    <location>
        <begin position="47"/>
        <end position="69"/>
    </location>
</feature>
<accession>A0A4Z2FNE4</accession>
<organism evidence="2 3">
    <name type="scientific">Liparis tanakae</name>
    <name type="common">Tanaka's snailfish</name>
    <dbReference type="NCBI Taxonomy" id="230148"/>
    <lineage>
        <taxon>Eukaryota</taxon>
        <taxon>Metazoa</taxon>
        <taxon>Chordata</taxon>
        <taxon>Craniata</taxon>
        <taxon>Vertebrata</taxon>
        <taxon>Euteleostomi</taxon>
        <taxon>Actinopterygii</taxon>
        <taxon>Neopterygii</taxon>
        <taxon>Teleostei</taxon>
        <taxon>Neoteleostei</taxon>
        <taxon>Acanthomorphata</taxon>
        <taxon>Eupercaria</taxon>
        <taxon>Perciformes</taxon>
        <taxon>Cottioidei</taxon>
        <taxon>Cottales</taxon>
        <taxon>Liparidae</taxon>
        <taxon>Liparis</taxon>
    </lineage>
</organism>
<proteinExistence type="predicted"/>
<comment type="caution">
    <text evidence="2">The sequence shown here is derived from an EMBL/GenBank/DDBJ whole genome shotgun (WGS) entry which is preliminary data.</text>
</comment>
<protein>
    <submittedName>
        <fullName evidence="2">Uncharacterized protein</fullName>
    </submittedName>
</protein>
<keyword evidence="3" id="KW-1185">Reference proteome</keyword>
<sequence length="69" mass="7426">MKAVDAAARRRGGGGEAQSLHVSLNPYITGIDPPGRGRPTHLLLPGETRRRSEERHGNGDADETTGRPR</sequence>
<evidence type="ECO:0000256" key="1">
    <source>
        <dbReference type="SAM" id="MobiDB-lite"/>
    </source>
</evidence>
<dbReference type="AlphaFoldDB" id="A0A4Z2FNE4"/>
<feature type="region of interest" description="Disordered" evidence="1">
    <location>
        <begin position="1"/>
        <end position="69"/>
    </location>
</feature>
<name>A0A4Z2FNE4_9TELE</name>